<dbReference type="OrthoDB" id="341578at2759"/>
<feature type="domain" description="DRBM" evidence="10">
    <location>
        <begin position="218"/>
        <end position="282"/>
    </location>
</feature>
<feature type="domain" description="DRBM" evidence="10">
    <location>
        <begin position="153"/>
        <end position="190"/>
    </location>
</feature>
<keyword evidence="1" id="KW-0808">Transferase</keyword>
<comment type="similarity">
    <text evidence="5">Belongs to the protein kinase superfamily. Ser/Thr protein kinase family. GCN2 subfamily.</text>
</comment>
<keyword evidence="2" id="KW-0547">Nucleotide-binding</keyword>
<dbReference type="GO" id="GO:0005524">
    <property type="term" value="F:ATP binding"/>
    <property type="evidence" value="ECO:0007669"/>
    <property type="project" value="UniProtKB-KW"/>
</dbReference>
<dbReference type="CDD" id="cd19903">
    <property type="entry name" value="DSRM_EIF2AK2_rpt1"/>
    <property type="match status" value="1"/>
</dbReference>
<dbReference type="Pfam" id="PF01585">
    <property type="entry name" value="G-patch"/>
    <property type="match status" value="1"/>
</dbReference>
<keyword evidence="13" id="KW-1185">Reference proteome</keyword>
<dbReference type="GO" id="GO:0003725">
    <property type="term" value="F:double-stranded RNA binding"/>
    <property type="evidence" value="ECO:0007669"/>
    <property type="project" value="InterPro"/>
</dbReference>
<evidence type="ECO:0000256" key="2">
    <source>
        <dbReference type="ARBA" id="ARBA00022741"/>
    </source>
</evidence>
<protein>
    <recommendedName>
        <fullName evidence="14">Eukaryotic translation initiation factor 2 alpha kinase 2</fullName>
    </recommendedName>
</protein>
<dbReference type="InterPro" id="IPR014720">
    <property type="entry name" value="dsRBD_dom"/>
</dbReference>
<dbReference type="PROSITE" id="PS00108">
    <property type="entry name" value="PROTEIN_KINASE_ST"/>
    <property type="match status" value="1"/>
</dbReference>
<dbReference type="InterPro" id="IPR000719">
    <property type="entry name" value="Prot_kinase_dom"/>
</dbReference>
<keyword evidence="6" id="KW-0694">RNA-binding</keyword>
<dbReference type="InterPro" id="IPR050339">
    <property type="entry name" value="CC_SR_Kinase"/>
</dbReference>
<feature type="region of interest" description="Disordered" evidence="8">
    <location>
        <begin position="663"/>
        <end position="692"/>
    </location>
</feature>
<feature type="domain" description="G-patch" evidence="11">
    <location>
        <begin position="43"/>
        <end position="122"/>
    </location>
</feature>
<dbReference type="Gene3D" id="1.10.510.10">
    <property type="entry name" value="Transferase(Phosphotransferase) domain 1"/>
    <property type="match status" value="1"/>
</dbReference>
<dbReference type="Pfam" id="PF00035">
    <property type="entry name" value="dsrm"/>
    <property type="match status" value="3"/>
</dbReference>
<dbReference type="InterPro" id="IPR011009">
    <property type="entry name" value="Kinase-like_dom_sf"/>
</dbReference>
<evidence type="ECO:0000256" key="1">
    <source>
        <dbReference type="ARBA" id="ARBA00022679"/>
    </source>
</evidence>
<keyword evidence="3" id="KW-0418">Kinase</keyword>
<evidence type="ECO:0000259" key="10">
    <source>
        <dbReference type="PROSITE" id="PS50137"/>
    </source>
</evidence>
<evidence type="ECO:0000256" key="4">
    <source>
        <dbReference type="ARBA" id="ARBA00022840"/>
    </source>
</evidence>
<dbReference type="PROSITE" id="PS50174">
    <property type="entry name" value="G_PATCH"/>
    <property type="match status" value="1"/>
</dbReference>
<proteinExistence type="inferred from homology"/>
<dbReference type="Gene3D" id="3.30.200.20">
    <property type="entry name" value="Phosphorylase Kinase, domain 1"/>
    <property type="match status" value="1"/>
</dbReference>
<dbReference type="SMART" id="SM00220">
    <property type="entry name" value="S_TKc"/>
    <property type="match status" value="1"/>
</dbReference>
<evidence type="ECO:0000313" key="13">
    <source>
        <dbReference type="Proteomes" id="UP001148018"/>
    </source>
</evidence>
<dbReference type="PANTHER" id="PTHR11042">
    <property type="entry name" value="EUKARYOTIC TRANSLATION INITIATION FACTOR 2-ALPHA KINASE EIF2-ALPHA KINASE -RELATED"/>
    <property type="match status" value="1"/>
</dbReference>
<feature type="region of interest" description="Disordered" evidence="8">
    <location>
        <begin position="13"/>
        <end position="33"/>
    </location>
</feature>
<feature type="coiled-coil region" evidence="7">
    <location>
        <begin position="117"/>
        <end position="144"/>
    </location>
</feature>
<evidence type="ECO:0000256" key="6">
    <source>
        <dbReference type="PROSITE-ProRule" id="PRU00266"/>
    </source>
</evidence>
<evidence type="ECO:0000259" key="9">
    <source>
        <dbReference type="PROSITE" id="PS50011"/>
    </source>
</evidence>
<reference evidence="12" key="1">
    <citation type="submission" date="2022-07" db="EMBL/GenBank/DDBJ databases">
        <title>Chromosome-level genome of Muraenolepis orangiensis.</title>
        <authorList>
            <person name="Kim J."/>
        </authorList>
    </citation>
    <scope>NUCLEOTIDE SEQUENCE</scope>
    <source>
        <strain evidence="12">KU_S4_2022</strain>
        <tissue evidence="12">Muscle</tissue>
    </source>
</reference>
<dbReference type="Proteomes" id="UP001148018">
    <property type="component" value="Unassembled WGS sequence"/>
</dbReference>
<sequence>MAKRVKDAMKKELLQKEKNITNRQKTLKEQERESREAVMPISNGNKGFALLQKMGYKPGQGLGKAGTLSLSLSVIDTYLTYQQIPVLCFAGLMLFSCSGAGRVEPIPLNIKTDRGGIGMEKVKKRKAEQELEHYRQKAQARQQNETQSLEDFRFTQRVIINGKSYPEGVGKTKKEARQMAAKHALNALEKDPSHSVDSGMSLSCSSPQVYLPNLTQPNYICWLNEQSQKNRVSLSANETTNLDQGHLTPFVVDGKTYPIAFGRTKKEAKEEAAKLAYQEICSNPPSRTADTSCDVDTKPETQSPELNREISEASGQLKNLEVSTKERRFSGTNFIGIIHHYCQKTKRALNFSLVRTSGPPHCPQFFYRVVINGKEYPEVEGKSAKEAKQNAAKSAWASYPSTTSGGVQFRSDPEPPKARLKHLNQDYAVKMVRCKGKAIQEAAVLAELQHQNIVRYYTSWLENNEYKCPTGESSSSSHSSTDASVPYLFIQMELCKEKNLQVWIDEKNGLRRDSTRRKESLDIMKKLICGVEYVHSQKLIHRDLKPANIMFALNGELKIGDFGLVTDDGEEDDANMLAKTRGAGTRSYMAPEQKSNQYDRKVDIFALGLIYFVMIWKMETHQEKAKIWEDVRNRKFLPSFTAAFLQEKGVIYSMLCGDPESRPNAKQIKEKLERPDFLQGSGASSELNSAPF</sequence>
<keyword evidence="4" id="KW-0067">ATP-binding</keyword>
<keyword evidence="7" id="KW-0175">Coiled coil</keyword>
<feature type="domain" description="Protein kinase" evidence="9">
    <location>
        <begin position="374"/>
        <end position="678"/>
    </location>
</feature>
<dbReference type="InterPro" id="IPR000467">
    <property type="entry name" value="G_patch_dom"/>
</dbReference>
<organism evidence="12 13">
    <name type="scientific">Muraenolepis orangiensis</name>
    <name type="common">Patagonian moray cod</name>
    <dbReference type="NCBI Taxonomy" id="630683"/>
    <lineage>
        <taxon>Eukaryota</taxon>
        <taxon>Metazoa</taxon>
        <taxon>Chordata</taxon>
        <taxon>Craniata</taxon>
        <taxon>Vertebrata</taxon>
        <taxon>Euteleostomi</taxon>
        <taxon>Actinopterygii</taxon>
        <taxon>Neopterygii</taxon>
        <taxon>Teleostei</taxon>
        <taxon>Neoteleostei</taxon>
        <taxon>Acanthomorphata</taxon>
        <taxon>Zeiogadaria</taxon>
        <taxon>Gadariae</taxon>
        <taxon>Gadiformes</taxon>
        <taxon>Muraenolepidoidei</taxon>
        <taxon>Muraenolepididae</taxon>
        <taxon>Muraenolepis</taxon>
    </lineage>
</organism>
<evidence type="ECO:0000256" key="5">
    <source>
        <dbReference type="ARBA" id="ARBA00037982"/>
    </source>
</evidence>
<dbReference type="PROSITE" id="PS50137">
    <property type="entry name" value="DS_RBD"/>
    <property type="match status" value="3"/>
</dbReference>
<dbReference type="PANTHER" id="PTHR11042:SF91">
    <property type="entry name" value="EUKARYOTIC TRANSLATION INITIATION FACTOR 2-ALPHA KINASE"/>
    <property type="match status" value="1"/>
</dbReference>
<dbReference type="GO" id="GO:0004694">
    <property type="term" value="F:eukaryotic translation initiation factor 2alpha kinase activity"/>
    <property type="evidence" value="ECO:0007669"/>
    <property type="project" value="TreeGrafter"/>
</dbReference>
<gene>
    <name evidence="12" type="ORF">NHX12_022568</name>
</gene>
<dbReference type="InterPro" id="IPR008271">
    <property type="entry name" value="Ser/Thr_kinase_AS"/>
</dbReference>
<accession>A0A9Q0ENU4</accession>
<name>A0A9Q0ENU4_9TELE</name>
<feature type="domain" description="DRBM" evidence="10">
    <location>
        <begin position="333"/>
        <end position="401"/>
    </location>
</feature>
<dbReference type="SMART" id="SM00443">
    <property type="entry name" value="G_patch"/>
    <property type="match status" value="1"/>
</dbReference>
<evidence type="ECO:0000256" key="7">
    <source>
        <dbReference type="SAM" id="Coils"/>
    </source>
</evidence>
<dbReference type="SUPFAM" id="SSF56112">
    <property type="entry name" value="Protein kinase-like (PK-like)"/>
    <property type="match status" value="1"/>
</dbReference>
<comment type="caution">
    <text evidence="12">The sequence shown here is derived from an EMBL/GenBank/DDBJ whole genome shotgun (WGS) entry which is preliminary data.</text>
</comment>
<dbReference type="SUPFAM" id="SSF54768">
    <property type="entry name" value="dsRNA-binding domain-like"/>
    <property type="match status" value="3"/>
</dbReference>
<evidence type="ECO:0008006" key="14">
    <source>
        <dbReference type="Google" id="ProtNLM"/>
    </source>
</evidence>
<dbReference type="AlphaFoldDB" id="A0A9Q0ENU4"/>
<dbReference type="EMBL" id="JANIIK010000038">
    <property type="protein sequence ID" value="KAJ3610476.1"/>
    <property type="molecule type" value="Genomic_DNA"/>
</dbReference>
<dbReference type="GO" id="GO:0005737">
    <property type="term" value="C:cytoplasm"/>
    <property type="evidence" value="ECO:0007669"/>
    <property type="project" value="TreeGrafter"/>
</dbReference>
<dbReference type="SMART" id="SM00358">
    <property type="entry name" value="DSRM"/>
    <property type="match status" value="3"/>
</dbReference>
<dbReference type="PROSITE" id="PS50011">
    <property type="entry name" value="PROTEIN_KINASE_DOM"/>
    <property type="match status" value="1"/>
</dbReference>
<evidence type="ECO:0000313" key="12">
    <source>
        <dbReference type="EMBL" id="KAJ3610476.1"/>
    </source>
</evidence>
<dbReference type="Gene3D" id="3.30.160.20">
    <property type="match status" value="3"/>
</dbReference>
<feature type="compositionally biased region" description="Polar residues" evidence="8">
    <location>
        <begin position="681"/>
        <end position="692"/>
    </location>
</feature>
<dbReference type="Pfam" id="PF00069">
    <property type="entry name" value="Pkinase"/>
    <property type="match status" value="1"/>
</dbReference>
<evidence type="ECO:0000259" key="11">
    <source>
        <dbReference type="PROSITE" id="PS50174"/>
    </source>
</evidence>
<dbReference type="GO" id="GO:0005634">
    <property type="term" value="C:nucleus"/>
    <property type="evidence" value="ECO:0007669"/>
    <property type="project" value="TreeGrafter"/>
</dbReference>
<evidence type="ECO:0000256" key="8">
    <source>
        <dbReference type="SAM" id="MobiDB-lite"/>
    </source>
</evidence>
<feature type="compositionally biased region" description="Basic and acidic residues" evidence="8">
    <location>
        <begin position="663"/>
        <end position="676"/>
    </location>
</feature>
<dbReference type="InterPro" id="IPR044452">
    <property type="entry name" value="EIF2AK2_DSRM_1"/>
</dbReference>
<evidence type="ECO:0000256" key="3">
    <source>
        <dbReference type="ARBA" id="ARBA00022777"/>
    </source>
</evidence>